<dbReference type="SMART" id="SM00950">
    <property type="entry name" value="Piwi"/>
    <property type="match status" value="1"/>
</dbReference>
<dbReference type="EMBL" id="JALLAZ020000682">
    <property type="protein sequence ID" value="KAL3789374.1"/>
    <property type="molecule type" value="Genomic_DNA"/>
</dbReference>
<dbReference type="Gene3D" id="2.170.260.10">
    <property type="entry name" value="paz domain"/>
    <property type="match status" value="1"/>
</dbReference>
<dbReference type="InterPro" id="IPR036397">
    <property type="entry name" value="RNaseH_sf"/>
</dbReference>
<keyword evidence="3" id="KW-1185">Reference proteome</keyword>
<dbReference type="SUPFAM" id="SSF101690">
    <property type="entry name" value="PAZ domain"/>
    <property type="match status" value="1"/>
</dbReference>
<dbReference type="SUPFAM" id="SSF53098">
    <property type="entry name" value="Ribonuclease H-like"/>
    <property type="match status" value="1"/>
</dbReference>
<dbReference type="InterPro" id="IPR003165">
    <property type="entry name" value="Piwi"/>
</dbReference>
<dbReference type="Gene3D" id="3.40.50.2300">
    <property type="match status" value="2"/>
</dbReference>
<dbReference type="InterPro" id="IPR003100">
    <property type="entry name" value="PAZ_dom"/>
</dbReference>
<protein>
    <recommendedName>
        <fullName evidence="1">Piwi domain-containing protein</fullName>
    </recommendedName>
</protein>
<sequence>MYGKRPYEGGGGGGRGGYGGGGGRGGYGGGGGRGGFGGGGGRGGGYNNVPQKTEEQVITNRWKLLPFPTQDESDYMQYQVIIKNGWFKRVQDEATGEETRVFESREITKKDMEKVSKTAVPWKIMKKLVDEHNLELAYDGNQKAYSTSAKNGPVVGKEYPVKVKRDCEDNDPDAERVKDRWYAVVFHATKSIPYNDVTRQLSGEMSSEEISTEISTMFNSNAILTKGMISLEPNSAAIFFPLQDQSRLLNNMAARETRDKTKMLLSGLEMNVMTQSGMFVQIESAVKYANKEYWEVFQDAQRHRGGASRVPLLDTELKTIAGVKVGNVDRPITENLKKSIEEAIVKLGDLNISFTSNKNKPGKDGAILYKNKPFRKDRREDDSKGHGQRIILSANDPALYSFTVEGQETTVASYFENRYGIRLKYPSMPIIYVDDISKRGGGWYPIELVYQAFAKAKDNNEDIVSNILKYHDAIAGTRYITEVERKLNELLQLKGSEGATFRDRLMKWRVQIELRPVEETAKVLKPPRITFKNSPPASIANGSFNMIRVQFSRPAKLASFAVVNFTNNENSCYDFIKTALRVAESHGIEIPSTTKDIALPYVSEHYRGRDAVGDALETAIRAIQKAKNVHLFDSHELYKKNKVFFHTYCYSDQQEERECLVLPPIEEGGRLGLLLNYENGSTQHEYFSHRVTLHNGDNQDVRIMVQIEETTSLIDPLDFRYQNGFHQACRNDGSWHNVKFVKYCYISPKGFVFSESDIHMKTFYHFAEDFEVDFPSIVFVYLPDDGKALYDRIKAVSNFAGVQSQCAVIKQFERQKNKDQYASNIATKLNAKLSTVYDKAISWTSSCDDGNELTWGMFKSIVAASVYLDSGCMRLSNSCFIQKKSDGISDLVMKDIIEVSIDHYVIENKRFPERILFFRDGISDGNFGQAHVEIQIIRRATEGIVGDPIPITFVICQSQQQGFKMVPRDTMTDFRGKPMTNVGSGTVLQCGDNSYYLIAQGGLKGTSKPVKHIVILNENEHVVKGRNGLTLQNLMNCTYQMCFKYPTATKAVRELPAIKYAKKLANQVLSEVRVLENGINWFSKNIRLVLPEDDTGTEEEQRPYLELGTTGKEYNIVRMPFRNHLAA</sequence>
<feature type="domain" description="Piwi" evidence="1">
    <location>
        <begin position="912"/>
        <end position="1073"/>
    </location>
</feature>
<name>A0ABD3PP71_9STRA</name>
<dbReference type="InterPro" id="IPR012337">
    <property type="entry name" value="RNaseH-like_sf"/>
</dbReference>
<dbReference type="PANTHER" id="PTHR22891">
    <property type="entry name" value="EUKARYOTIC TRANSLATION INITIATION FACTOR 2C"/>
    <property type="match status" value="1"/>
</dbReference>
<dbReference type="InterPro" id="IPR036085">
    <property type="entry name" value="PAZ_dom_sf"/>
</dbReference>
<dbReference type="Proteomes" id="UP001530315">
    <property type="component" value="Unassembled WGS sequence"/>
</dbReference>
<accession>A0ABD3PP71</accession>
<dbReference type="Pfam" id="PF02170">
    <property type="entry name" value="PAZ"/>
    <property type="match status" value="1"/>
</dbReference>
<comment type="caution">
    <text evidence="2">The sequence shown here is derived from an EMBL/GenBank/DDBJ whole genome shotgun (WGS) entry which is preliminary data.</text>
</comment>
<gene>
    <name evidence="2" type="ORF">ACHAW5_010169</name>
</gene>
<evidence type="ECO:0000259" key="1">
    <source>
        <dbReference type="PROSITE" id="PS50822"/>
    </source>
</evidence>
<dbReference type="Gene3D" id="3.30.420.10">
    <property type="entry name" value="Ribonuclease H-like superfamily/Ribonuclease H"/>
    <property type="match status" value="1"/>
</dbReference>
<evidence type="ECO:0000313" key="2">
    <source>
        <dbReference type="EMBL" id="KAL3789374.1"/>
    </source>
</evidence>
<reference evidence="2 3" key="1">
    <citation type="submission" date="2024-10" db="EMBL/GenBank/DDBJ databases">
        <title>Updated reference genomes for cyclostephanoid diatoms.</title>
        <authorList>
            <person name="Roberts W.R."/>
            <person name="Alverson A.J."/>
        </authorList>
    </citation>
    <scope>NUCLEOTIDE SEQUENCE [LARGE SCALE GENOMIC DNA]</scope>
    <source>
        <strain evidence="2 3">AJA276-08</strain>
    </source>
</reference>
<organism evidence="2 3">
    <name type="scientific">Stephanodiscus triporus</name>
    <dbReference type="NCBI Taxonomy" id="2934178"/>
    <lineage>
        <taxon>Eukaryota</taxon>
        <taxon>Sar</taxon>
        <taxon>Stramenopiles</taxon>
        <taxon>Ochrophyta</taxon>
        <taxon>Bacillariophyta</taxon>
        <taxon>Coscinodiscophyceae</taxon>
        <taxon>Thalassiosirophycidae</taxon>
        <taxon>Stephanodiscales</taxon>
        <taxon>Stephanodiscaceae</taxon>
        <taxon>Stephanodiscus</taxon>
    </lineage>
</organism>
<dbReference type="PROSITE" id="PS50822">
    <property type="entry name" value="PIWI"/>
    <property type="match status" value="1"/>
</dbReference>
<dbReference type="AlphaFoldDB" id="A0ABD3PP71"/>
<evidence type="ECO:0000313" key="3">
    <source>
        <dbReference type="Proteomes" id="UP001530315"/>
    </source>
</evidence>
<dbReference type="Pfam" id="PF02171">
    <property type="entry name" value="Piwi"/>
    <property type="match status" value="1"/>
</dbReference>
<proteinExistence type="predicted"/>